<dbReference type="OrthoDB" id="9800872at2"/>
<accession>A0A1J1LRX0</accession>
<gene>
    <name evidence="2" type="ORF">PL9214650791</name>
</gene>
<keyword evidence="3" id="KW-1185">Reference proteome</keyword>
<organism evidence="2 3">
    <name type="scientific">Planktothrix tepida PCC 9214</name>
    <dbReference type="NCBI Taxonomy" id="671072"/>
    <lineage>
        <taxon>Bacteria</taxon>
        <taxon>Bacillati</taxon>
        <taxon>Cyanobacteriota</taxon>
        <taxon>Cyanophyceae</taxon>
        <taxon>Oscillatoriophycideae</taxon>
        <taxon>Oscillatoriales</taxon>
        <taxon>Microcoleaceae</taxon>
        <taxon>Planktothrix</taxon>
    </lineage>
</organism>
<evidence type="ECO:0000313" key="3">
    <source>
        <dbReference type="Proteomes" id="UP000184315"/>
    </source>
</evidence>
<dbReference type="PANTHER" id="PTHR43629">
    <property type="entry name" value="PEPTIDYL-PROLYL CIS-TRANS ISOMERASE"/>
    <property type="match status" value="1"/>
</dbReference>
<dbReference type="RefSeq" id="WP_072722283.1">
    <property type="nucleotide sequence ID" value="NZ_LN889813.1"/>
</dbReference>
<feature type="domain" description="Rhodanese" evidence="1">
    <location>
        <begin position="26"/>
        <end position="118"/>
    </location>
</feature>
<dbReference type="Gene3D" id="3.40.250.10">
    <property type="entry name" value="Rhodanese-like domain"/>
    <property type="match status" value="1"/>
</dbReference>
<dbReference type="InterPro" id="IPR001763">
    <property type="entry name" value="Rhodanese-like_dom"/>
</dbReference>
<proteinExistence type="predicted"/>
<dbReference type="PROSITE" id="PS50206">
    <property type="entry name" value="RHODANESE_3"/>
    <property type="match status" value="1"/>
</dbReference>
<evidence type="ECO:0000259" key="1">
    <source>
        <dbReference type="PROSITE" id="PS50206"/>
    </source>
</evidence>
<dbReference type="Pfam" id="PF00581">
    <property type="entry name" value="Rhodanese"/>
    <property type="match status" value="1"/>
</dbReference>
<sequence>MSAQFFVQPILEINVKELEALLQTLPNHQLQLIDVREPEEIEMAKLDGFMNYPLSQYSQWSEQILVELDATQETLVLCHHGVRSAQMCQWLIRQGFTQVKNITGGIDAYSIYVDSKVPRY</sequence>
<dbReference type="EMBL" id="CZDF01000172">
    <property type="protein sequence ID" value="CUR35352.1"/>
    <property type="molecule type" value="Genomic_DNA"/>
</dbReference>
<name>A0A1J1LRX0_9CYAN</name>
<reference evidence="3" key="1">
    <citation type="submission" date="2015-10" db="EMBL/GenBank/DDBJ databases">
        <authorList>
            <person name="Regsiter A."/>
            <person name="william w."/>
        </authorList>
    </citation>
    <scope>NUCLEOTIDE SEQUENCE [LARGE SCALE GENOMIC DNA]</scope>
</reference>
<dbReference type="SUPFAM" id="SSF52821">
    <property type="entry name" value="Rhodanese/Cell cycle control phosphatase"/>
    <property type="match status" value="1"/>
</dbReference>
<dbReference type="SMART" id="SM00450">
    <property type="entry name" value="RHOD"/>
    <property type="match status" value="1"/>
</dbReference>
<dbReference type="AlphaFoldDB" id="A0A1J1LRX0"/>
<evidence type="ECO:0000313" key="2">
    <source>
        <dbReference type="EMBL" id="CUR35352.1"/>
    </source>
</evidence>
<protein>
    <recommendedName>
        <fullName evidence="1">Rhodanese domain-containing protein</fullName>
    </recommendedName>
</protein>
<dbReference type="Proteomes" id="UP000184315">
    <property type="component" value="Unassembled WGS sequence"/>
</dbReference>
<dbReference type="STRING" id="671072.PL9214650791"/>
<dbReference type="InterPro" id="IPR036873">
    <property type="entry name" value="Rhodanese-like_dom_sf"/>
</dbReference>
<dbReference type="InterPro" id="IPR052204">
    <property type="entry name" value="PpiC/parvulin_rotamase"/>
</dbReference>
<dbReference type="PANTHER" id="PTHR43629:SF2">
    <property type="entry name" value="RHODANESE-LIKE_PPIC DOMAIN-CONTAINING PROTEIN 12, CHLOROPLASTIC"/>
    <property type="match status" value="1"/>
</dbReference>